<dbReference type="RefSeq" id="WP_015848718.1">
    <property type="nucleotide sequence ID" value="NZ_LGFD01000047.1"/>
</dbReference>
<sequence>MIGHLINTDIYGRDILKVYLEYREKNFNFLEKAKNLFIENLDNVLIVTCFPIPPMQIAETDGPPGAVALYRAIERLGGRAEILTCEKISSALRGFKINFAKKPRVNQYSLLISVETPGRAKDGKYYSMSGLEIEMSPFDELFFQAKELGVPTIGIGDGGNEIGMGNIAEIVKKYVKFGDKITSIVKVDELILSAVSNWGAYGLIAQASLEVGKNLLRDWDEEKVLRALVSEGVIDGVIKKPQLSVDGIPLEVHKRFLNLLNSIIESKIR</sequence>
<dbReference type="PANTHER" id="PTHR32022">
    <property type="entry name" value="D-GLUTAMATE CYCLASE, MITOCHONDRIAL"/>
    <property type="match status" value="1"/>
</dbReference>
<dbReference type="PATRIC" id="fig|172049.5.peg.1740"/>
<gene>
    <name evidence="2" type="ORF">XD54_1785</name>
</gene>
<dbReference type="Gene3D" id="3.90.1640.20">
    <property type="entry name" value="TON_0340"/>
    <property type="match status" value="1"/>
</dbReference>
<organism evidence="2 3">
    <name type="scientific">Thermococcus sibiricus</name>
    <dbReference type="NCBI Taxonomy" id="172049"/>
    <lineage>
        <taxon>Archaea</taxon>
        <taxon>Methanobacteriati</taxon>
        <taxon>Methanobacteriota</taxon>
        <taxon>Thermococci</taxon>
        <taxon>Thermococcales</taxon>
        <taxon>Thermococcaceae</taxon>
        <taxon>Thermococcus</taxon>
    </lineage>
</organism>
<protein>
    <recommendedName>
        <fullName evidence="1">D-glutamate cyclase-like C-terminal domain-containing protein</fullName>
    </recommendedName>
</protein>
<dbReference type="EMBL" id="LGFD01000047">
    <property type="protein sequence ID" value="KUK16928.1"/>
    <property type="molecule type" value="Genomic_DNA"/>
</dbReference>
<evidence type="ECO:0000313" key="2">
    <source>
        <dbReference type="EMBL" id="KUK16928.1"/>
    </source>
</evidence>
<dbReference type="AlphaFoldDB" id="A0A117L0W6"/>
<dbReference type="GeneID" id="8095418"/>
<dbReference type="OMA" id="SANCTIM"/>
<reference evidence="3" key="1">
    <citation type="journal article" date="2015" name="MBio">
        <title>Genome-Resolved Metagenomic Analysis Reveals Roles for Candidate Phyla and Other Microbial Community Members in Biogeochemical Transformations in Oil Reservoirs.</title>
        <authorList>
            <person name="Hu P."/>
            <person name="Tom L."/>
            <person name="Singh A."/>
            <person name="Thomas B.C."/>
            <person name="Baker B.J."/>
            <person name="Piceno Y.M."/>
            <person name="Andersen G.L."/>
            <person name="Banfield J.F."/>
        </authorList>
    </citation>
    <scope>NUCLEOTIDE SEQUENCE [LARGE SCALE GENOMIC DNA]</scope>
</reference>
<evidence type="ECO:0000313" key="3">
    <source>
        <dbReference type="Proteomes" id="UP000053911"/>
    </source>
</evidence>
<dbReference type="PANTHER" id="PTHR32022:SF10">
    <property type="entry name" value="D-GLUTAMATE CYCLASE, MITOCHONDRIAL"/>
    <property type="match status" value="1"/>
</dbReference>
<dbReference type="Pfam" id="PF14336">
    <property type="entry name" value="GLUCM-like_C"/>
    <property type="match status" value="1"/>
</dbReference>
<feature type="domain" description="D-glutamate cyclase-like C-terminal" evidence="1">
    <location>
        <begin position="5"/>
        <end position="260"/>
    </location>
</feature>
<name>A0A117L0W6_9EURY</name>
<dbReference type="Proteomes" id="UP000053911">
    <property type="component" value="Unassembled WGS sequence"/>
</dbReference>
<dbReference type="InterPro" id="IPR025504">
    <property type="entry name" value="GLUCM_C"/>
</dbReference>
<comment type="caution">
    <text evidence="2">The sequence shown here is derived from an EMBL/GenBank/DDBJ whole genome shotgun (WGS) entry which is preliminary data.</text>
</comment>
<proteinExistence type="predicted"/>
<accession>A0A117L0W6</accession>
<evidence type="ECO:0000259" key="1">
    <source>
        <dbReference type="Pfam" id="PF14336"/>
    </source>
</evidence>